<dbReference type="AlphaFoldDB" id="A0AA86TGX7"/>
<dbReference type="Gramene" id="rna-AYBTSS11_LOCUS21227">
    <property type="protein sequence ID" value="CAJ1967522.1"/>
    <property type="gene ID" value="gene-AYBTSS11_LOCUS21227"/>
</dbReference>
<name>A0AA86TGX7_9FABA</name>
<sequence length="84" mass="9394">MAPTCWEVMPNFDTITVMKGLKKKERMHLVKVIVGFADQSAQTNTNVGGILGLVTSCRCRKITVKKKFKNGDENVIKFLYSGND</sequence>
<organism evidence="1 2">
    <name type="scientific">Sphenostylis stenocarpa</name>
    <dbReference type="NCBI Taxonomy" id="92480"/>
    <lineage>
        <taxon>Eukaryota</taxon>
        <taxon>Viridiplantae</taxon>
        <taxon>Streptophyta</taxon>
        <taxon>Embryophyta</taxon>
        <taxon>Tracheophyta</taxon>
        <taxon>Spermatophyta</taxon>
        <taxon>Magnoliopsida</taxon>
        <taxon>eudicotyledons</taxon>
        <taxon>Gunneridae</taxon>
        <taxon>Pentapetalae</taxon>
        <taxon>rosids</taxon>
        <taxon>fabids</taxon>
        <taxon>Fabales</taxon>
        <taxon>Fabaceae</taxon>
        <taxon>Papilionoideae</taxon>
        <taxon>50 kb inversion clade</taxon>
        <taxon>NPAAA clade</taxon>
        <taxon>indigoferoid/millettioid clade</taxon>
        <taxon>Phaseoleae</taxon>
        <taxon>Sphenostylis</taxon>
    </lineage>
</organism>
<evidence type="ECO:0000313" key="2">
    <source>
        <dbReference type="Proteomes" id="UP001189624"/>
    </source>
</evidence>
<reference evidence="1" key="1">
    <citation type="submission" date="2023-10" db="EMBL/GenBank/DDBJ databases">
        <authorList>
            <person name="Domelevo Entfellner J.-B."/>
        </authorList>
    </citation>
    <scope>NUCLEOTIDE SEQUENCE</scope>
</reference>
<evidence type="ECO:0000313" key="1">
    <source>
        <dbReference type="EMBL" id="CAJ1967522.1"/>
    </source>
</evidence>
<dbReference type="Proteomes" id="UP001189624">
    <property type="component" value="Chromosome 7"/>
</dbReference>
<accession>A0AA86TGX7</accession>
<keyword evidence="2" id="KW-1185">Reference proteome</keyword>
<protein>
    <submittedName>
        <fullName evidence="1">Uncharacterized protein</fullName>
    </submittedName>
</protein>
<proteinExistence type="predicted"/>
<gene>
    <name evidence="1" type="ORF">AYBTSS11_LOCUS21227</name>
</gene>
<dbReference type="EMBL" id="OY731404">
    <property type="protein sequence ID" value="CAJ1967522.1"/>
    <property type="molecule type" value="Genomic_DNA"/>
</dbReference>